<accession>A0A261ET78</accession>
<evidence type="ECO:0000313" key="1">
    <source>
        <dbReference type="EMBL" id="OZG49866.1"/>
    </source>
</evidence>
<dbReference type="Proteomes" id="UP000216004">
    <property type="component" value="Unassembled WGS sequence"/>
</dbReference>
<dbReference type="AlphaFoldDB" id="A0A261ET78"/>
<name>A0A261ET78_9BIFI</name>
<dbReference type="EMBL" id="MWWS01000004">
    <property type="protein sequence ID" value="OZG49866.1"/>
    <property type="molecule type" value="Genomic_DNA"/>
</dbReference>
<dbReference type="SUPFAM" id="SSF52540">
    <property type="entry name" value="P-loop containing nucleoside triphosphate hydrolases"/>
    <property type="match status" value="1"/>
</dbReference>
<comment type="caution">
    <text evidence="1">The sequence shown here is derived from an EMBL/GenBank/DDBJ whole genome shotgun (WGS) entry which is preliminary data.</text>
</comment>
<keyword evidence="2" id="KW-1185">Reference proteome</keyword>
<proteinExistence type="predicted"/>
<sequence length="851" mass="94028">MTAIETAGTFARHQGQGFVRTIDGSAWLYWTLPSQPSVRDAGSWSDKLKAARPIQVILPALAALAPRVPLMGRKVAKSFYRHIHILAIATPQPYKPSDNLDTESRIRLQRIYANTPEHDRFTLVGVRLNSGGEKHQGFWSKVASWINQAETDEDGTGIPDEAFNTDRTRIQHIFQDAGCRPPTEHEMRRALAWWQTNRMPETVPIMVEHEHMHTFPNIQSCRLGEDLRNTRIDCTTWSKRIQGSYPMTIVSLGSLPFQGQDERNEPDADWAATLLASARGSGQGALALSIRGLVEPGEASREQIDKDKQNVLDKTLKQLEDNHKTNVSVANDLSEVDDIYQVNGRPWPTLIDAHVHVAIPDVIDQPNKVMYPGEVRLNPDRQEAAFQDMMIGSSISYNPSPVYWPTPILAFAGLSGRSVAGEDMGRVRKKVKGRSIPLPGALPGALLGFSESDRLPVYCSPFASRFLHCPPGLLVLSRTGGGKTRVMLHLASQWSLLRNPDNPSQGIPGVFFDPKPNSDDFEPFVHSQNGNIYRLDDPKSEALLDPLRCMPATMGEERVQTAVELLGQILGGEYGDRQLELALTSIIGYGIRHGADCTGIAVQLAYEAYENKATDYETISPKVATIYPELKRFALNQPMFRLIYGTKPGGMQLSISNGLTLISAGTMNIIGEGTQSVPNAVQRWVVRMAALGGAASIIGRNGYIAMDEAWSLLGDPYGVSVANRMGRLARAQHYMFMMASQKVDEFADAGLEDFVGRFIVLGMGSKNELAGRKSQAESVLMLTNQQHNDRMRERITHDQVTDTDSNTPDWDSLFALFDPDTGQLLRGSIGYYIGVDRSAIPVEINVSNTLV</sequence>
<dbReference type="InterPro" id="IPR027417">
    <property type="entry name" value="P-loop_NTPase"/>
</dbReference>
<evidence type="ECO:0000313" key="2">
    <source>
        <dbReference type="Proteomes" id="UP000216004"/>
    </source>
</evidence>
<reference evidence="1 2" key="1">
    <citation type="journal article" date="2017" name="BMC Genomics">
        <title>Comparative genomic and phylogenomic analyses of the Bifidobacteriaceae family.</title>
        <authorList>
            <person name="Lugli G.A."/>
            <person name="Milani C."/>
            <person name="Turroni F."/>
            <person name="Duranti S."/>
            <person name="Mancabelli L."/>
            <person name="Mangifesta M."/>
            <person name="Ferrario C."/>
            <person name="Modesto M."/>
            <person name="Mattarelli P."/>
            <person name="Jiri K."/>
            <person name="van Sinderen D."/>
            <person name="Ventura M."/>
        </authorList>
    </citation>
    <scope>NUCLEOTIDE SEQUENCE [LARGE SCALE GENOMIC DNA]</scope>
    <source>
        <strain evidence="1 2">DSM 22924</strain>
    </source>
</reference>
<dbReference type="RefSeq" id="WP_094722430.1">
    <property type="nucleotide sequence ID" value="NZ_MWWS01000004.1"/>
</dbReference>
<dbReference type="OrthoDB" id="5125659at2"/>
<gene>
    <name evidence="1" type="ORF">BOCO_0383</name>
</gene>
<protein>
    <submittedName>
        <fullName evidence="1">Phage protein</fullName>
    </submittedName>
</protein>
<organism evidence="1 2">
    <name type="scientific">Bombiscardovia coagulans</name>
    <dbReference type="NCBI Taxonomy" id="686666"/>
    <lineage>
        <taxon>Bacteria</taxon>
        <taxon>Bacillati</taxon>
        <taxon>Actinomycetota</taxon>
        <taxon>Actinomycetes</taxon>
        <taxon>Bifidobacteriales</taxon>
        <taxon>Bifidobacteriaceae</taxon>
        <taxon>Bombiscardovia</taxon>
    </lineage>
</organism>